<dbReference type="Pfam" id="PF06240">
    <property type="entry name" value="COXG"/>
    <property type="match status" value="1"/>
</dbReference>
<dbReference type="InterPro" id="IPR023393">
    <property type="entry name" value="START-like_dom_sf"/>
</dbReference>
<accession>A0A160TZJ0</accession>
<dbReference type="PANTHER" id="PTHR38588">
    <property type="entry name" value="BLL0334 PROTEIN"/>
    <property type="match status" value="1"/>
</dbReference>
<sequence length="147" mass="15847">MELSGEIELEATPDEIWHVLNDPVALQRCIPGCTALEKRDTNTFLATIQIKIGPVNTQFSTVLTVIPVAPPTHYSLTGEGQSGISGFAKGTVNIELKANATGTVLGYTSQVRIGGKVAQVGSRLLTATAKKWVRQFFDSLETVFNEN</sequence>
<organism evidence="1">
    <name type="scientific">hydrothermal vent metagenome</name>
    <dbReference type="NCBI Taxonomy" id="652676"/>
    <lineage>
        <taxon>unclassified sequences</taxon>
        <taxon>metagenomes</taxon>
        <taxon>ecological metagenomes</taxon>
    </lineage>
</organism>
<protein>
    <submittedName>
        <fullName evidence="1">Carbon monoxide oxidation accessory protein CoxG</fullName>
    </submittedName>
</protein>
<evidence type="ECO:0000313" key="1">
    <source>
        <dbReference type="EMBL" id="CUS55369.1"/>
    </source>
</evidence>
<proteinExistence type="predicted"/>
<dbReference type="PANTHER" id="PTHR38588:SF1">
    <property type="entry name" value="BLL0334 PROTEIN"/>
    <property type="match status" value="1"/>
</dbReference>
<dbReference type="EMBL" id="CZRL01000139">
    <property type="protein sequence ID" value="CUS55369.1"/>
    <property type="molecule type" value="Genomic_DNA"/>
</dbReference>
<name>A0A160TZJ0_9ZZZZ</name>
<dbReference type="SUPFAM" id="SSF55961">
    <property type="entry name" value="Bet v1-like"/>
    <property type="match status" value="1"/>
</dbReference>
<dbReference type="CDD" id="cd05018">
    <property type="entry name" value="CoxG"/>
    <property type="match status" value="1"/>
</dbReference>
<dbReference type="InterPro" id="IPR010419">
    <property type="entry name" value="CO_DH_gsu"/>
</dbReference>
<gene>
    <name evidence="1" type="ORF">MGWOODY_XGa2496</name>
</gene>
<reference evidence="1" key="1">
    <citation type="submission" date="2015-10" db="EMBL/GenBank/DDBJ databases">
        <authorList>
            <person name="Gilbert D.G."/>
        </authorList>
    </citation>
    <scope>NUCLEOTIDE SEQUENCE</scope>
</reference>
<dbReference type="Gene3D" id="3.30.530.20">
    <property type="match status" value="1"/>
</dbReference>
<dbReference type="AlphaFoldDB" id="A0A160TZJ0"/>